<organism evidence="2 3">
    <name type="scientific">Amycolatopsis rubida</name>
    <dbReference type="NCBI Taxonomy" id="112413"/>
    <lineage>
        <taxon>Bacteria</taxon>
        <taxon>Bacillati</taxon>
        <taxon>Actinomycetota</taxon>
        <taxon>Actinomycetes</taxon>
        <taxon>Pseudonocardiales</taxon>
        <taxon>Pseudonocardiaceae</taxon>
        <taxon>Amycolatopsis</taxon>
    </lineage>
</organism>
<accession>A0A1I6B9Q1</accession>
<gene>
    <name evidence="2" type="ORF">SAMN05421854_12472</name>
</gene>
<feature type="region of interest" description="Disordered" evidence="1">
    <location>
        <begin position="1"/>
        <end position="20"/>
    </location>
</feature>
<sequence length="321" mass="35245">MEGTPKSLLTISDDSGTEQASPAWMDSWQILGARMARTIASYVPRRFRKVVIATTTPSREYAAVMAALGMVRISYRDRVLPGANDNFHRLASLPPHTMVRAVMSAGGKVEVGPVMGTDLKGNLRFGRKALRPSHCADITPAPWARPDYRERRYDIEYDADFIRNMVPSARPGLFATEGRTACVVMGPLTDLQDELNLLVARTSSGARLGPVHAILRPFDKYQAQGWQSVICGTHSFDWPLPAAEPGHRFLILDGAAAVNRWFGNIENADIVLALVHRNDSSAVAAADAILNERRSARRLEMREIGWTPPSGVEAIAFGQPT</sequence>
<dbReference type="Proteomes" id="UP000199137">
    <property type="component" value="Unassembled WGS sequence"/>
</dbReference>
<reference evidence="2 3" key="1">
    <citation type="submission" date="2016-10" db="EMBL/GenBank/DDBJ databases">
        <authorList>
            <person name="de Groot N.N."/>
        </authorList>
    </citation>
    <scope>NUCLEOTIDE SEQUENCE [LARGE SCALE GENOMIC DNA]</scope>
    <source>
        <strain evidence="2 3">DSM 44637</strain>
    </source>
</reference>
<feature type="compositionally biased region" description="Polar residues" evidence="1">
    <location>
        <begin position="7"/>
        <end position="20"/>
    </location>
</feature>
<dbReference type="AlphaFoldDB" id="A0A1I6B9Q1"/>
<protein>
    <submittedName>
        <fullName evidence="2">Uncharacterized protein</fullName>
    </submittedName>
</protein>
<evidence type="ECO:0000313" key="3">
    <source>
        <dbReference type="Proteomes" id="UP000199137"/>
    </source>
</evidence>
<evidence type="ECO:0000313" key="2">
    <source>
        <dbReference type="EMBL" id="SFQ77666.1"/>
    </source>
</evidence>
<dbReference type="STRING" id="112413.SAMN05421854_12472"/>
<name>A0A1I6B9Q1_9PSEU</name>
<dbReference type="EMBL" id="FOWC01000024">
    <property type="protein sequence ID" value="SFQ77666.1"/>
    <property type="molecule type" value="Genomic_DNA"/>
</dbReference>
<proteinExistence type="predicted"/>
<evidence type="ECO:0000256" key="1">
    <source>
        <dbReference type="SAM" id="MobiDB-lite"/>
    </source>
</evidence>